<feature type="compositionally biased region" description="Polar residues" evidence="1">
    <location>
        <begin position="375"/>
        <end position="384"/>
    </location>
</feature>
<feature type="region of interest" description="Disordered" evidence="1">
    <location>
        <begin position="871"/>
        <end position="898"/>
    </location>
</feature>
<accession>A0AAV9V6L2</accession>
<feature type="region of interest" description="Disordered" evidence="1">
    <location>
        <begin position="365"/>
        <end position="384"/>
    </location>
</feature>
<protein>
    <submittedName>
        <fullName evidence="3">Uncharacterized protein</fullName>
    </submittedName>
</protein>
<evidence type="ECO:0000256" key="1">
    <source>
        <dbReference type="SAM" id="MobiDB-lite"/>
    </source>
</evidence>
<feature type="region of interest" description="Disordered" evidence="1">
    <location>
        <begin position="984"/>
        <end position="1017"/>
    </location>
</feature>
<feature type="compositionally biased region" description="Low complexity" evidence="1">
    <location>
        <begin position="67"/>
        <end position="87"/>
    </location>
</feature>
<evidence type="ECO:0000313" key="3">
    <source>
        <dbReference type="EMBL" id="KAK6354572.1"/>
    </source>
</evidence>
<name>A0AAV9V6L2_9PEZI</name>
<feature type="region of interest" description="Disordered" evidence="1">
    <location>
        <begin position="64"/>
        <end position="128"/>
    </location>
</feature>
<feature type="region of interest" description="Disordered" evidence="1">
    <location>
        <begin position="701"/>
        <end position="720"/>
    </location>
</feature>
<feature type="compositionally biased region" description="Polar residues" evidence="1">
    <location>
        <begin position="665"/>
        <end position="691"/>
    </location>
</feature>
<dbReference type="EMBL" id="JAVHNQ010000002">
    <property type="protein sequence ID" value="KAK6354572.1"/>
    <property type="molecule type" value="Genomic_DNA"/>
</dbReference>
<comment type="caution">
    <text evidence="3">The sequence shown here is derived from an EMBL/GenBank/DDBJ whole genome shotgun (WGS) entry which is preliminary data.</text>
</comment>
<feature type="compositionally biased region" description="Basic and acidic residues" evidence="1">
    <location>
        <begin position="1196"/>
        <end position="1206"/>
    </location>
</feature>
<evidence type="ECO:0000256" key="2">
    <source>
        <dbReference type="SAM" id="Phobius"/>
    </source>
</evidence>
<dbReference type="Proteomes" id="UP001375240">
    <property type="component" value="Unassembled WGS sequence"/>
</dbReference>
<feature type="compositionally biased region" description="Polar residues" evidence="1">
    <location>
        <begin position="117"/>
        <end position="128"/>
    </location>
</feature>
<sequence length="1206" mass="129048">MTPARCTSAPQLNMAAPHLNRDHQLPPGLVEVEKRTPIRTVIVESDEFERISQSLHGALQGISSAMPLPNTQVPNTPNTPNTPSTIPMVGSTSQLDSTPPASVSPKTPESKPPVPMTQLTSQTRGSMATSFHTSALSHVTSKSHSLVVSPTATAVQKNQTTSQGAESEHHDIGGIIIGFVAAGITTAVICLLLLFFFCRHKRKREVAEGNGEQSGGKGLFGRGASRSASQNSGGSRRKLLLTRNLTRGSDEKPGDNGSEDETWRPNDAVHYPPYQHIPRNLGIDGCGAESREPTSRAVSPSSAETPLPDMPTRPPTLEIRSPPLNHRPSLPIELRTIAPSNPPIAGLARPKTAYGPAAGPSRYSLVPANGRGAQRGSNKPFNKNMTETVREIAETLTALENAQELAPPSRPSQPSDSASTRSFSPSPSVAVSRNASQSPKRNTTSSRPPPPRRGSMDEPAPLASNKNSFSNLPALHIPNSSTGGNTPRPGVSRTTSFNSLREDASGIPMVWTNGDQQSPKASPTVGYEPSMELQTLLSRQSSRRATSTVQLVLPESPIDGTMNSISTTNSSILNTFKRESNPLPIPDKSPLRGISPGRSIKSISPPPHTRAPSPCSTDDENTPTTPVRMRRRNTGYRPSRPLSKSPPPALPPLPITSEMGVASSEARNTAITRTSSGSTMHDSLSRSTASYGTWSQTTTFTNANRASGSRPHSYTGPTNRLSLPGLKDAALSRFSFAPIQEALSLPSDRINAIARTPPSAEEAVDSFFQATQDEPGTETARPSFEELEETEPQLARYVSITSTSGSCRTTIEYRSNAGSRNSRVLSRSTIRSMDMPDEYDEDDDADVVTRTDTCTDIEDVTATYTASSINRTNSSASAARRGRPRSLRDYSDMSDNTNSAYSPTLSMLNFYSSPTERCSIAAAPPSTRSSLATRRNSQVPNISIPQPQLYTHPNTQLEILHYEEAPAPIISRSAHANAMLSTGAPGATGSLSSATSPVSFTTASSSSASSSSSVSPHLNPRLDIGARLPMDGTLVPIPTPQIYSSSTEDFSPEIPGLQLQRQPSYLAFPKQYYGDLDTSSPDYKQSVESLAIPGNNSPSKLEIYVDAGIGAGTSERNISLGTESTLDHSSFRDLDTKSSSEVLEFSSDEAASSGANDTRELDLEIGSCSRVAANAVEDGTRRKRKRSAMMSGFYDGRGRSRERRLV</sequence>
<dbReference type="AlphaFoldDB" id="A0AAV9V6L2"/>
<feature type="region of interest" description="Disordered" evidence="1">
    <location>
        <begin position="205"/>
        <end position="323"/>
    </location>
</feature>
<feature type="compositionally biased region" description="Low complexity" evidence="1">
    <location>
        <begin position="992"/>
        <end position="1016"/>
    </location>
</feature>
<feature type="region of interest" description="Disordered" evidence="1">
    <location>
        <begin position="1176"/>
        <end position="1206"/>
    </location>
</feature>
<feature type="region of interest" description="Disordered" evidence="1">
    <location>
        <begin position="403"/>
        <end position="496"/>
    </location>
</feature>
<feature type="region of interest" description="Disordered" evidence="1">
    <location>
        <begin position="577"/>
        <end position="691"/>
    </location>
</feature>
<feature type="region of interest" description="Disordered" evidence="1">
    <location>
        <begin position="921"/>
        <end position="949"/>
    </location>
</feature>
<keyword evidence="2" id="KW-0812">Transmembrane</keyword>
<feature type="compositionally biased region" description="Polar residues" evidence="1">
    <location>
        <begin position="90"/>
        <end position="107"/>
    </location>
</feature>
<evidence type="ECO:0000313" key="4">
    <source>
        <dbReference type="Proteomes" id="UP001375240"/>
    </source>
</evidence>
<keyword evidence="4" id="KW-1185">Reference proteome</keyword>
<reference evidence="3 4" key="1">
    <citation type="submission" date="2019-10" db="EMBL/GenBank/DDBJ databases">
        <authorList>
            <person name="Palmer J.M."/>
        </authorList>
    </citation>
    <scope>NUCLEOTIDE SEQUENCE [LARGE SCALE GENOMIC DNA]</scope>
    <source>
        <strain evidence="3 4">TWF696</strain>
    </source>
</reference>
<proteinExistence type="predicted"/>
<feature type="region of interest" description="Disordered" evidence="1">
    <location>
        <begin position="341"/>
        <end position="360"/>
    </location>
</feature>
<feature type="transmembrane region" description="Helical" evidence="2">
    <location>
        <begin position="172"/>
        <end position="197"/>
    </location>
</feature>
<feature type="compositionally biased region" description="Gly residues" evidence="1">
    <location>
        <begin position="212"/>
        <end position="221"/>
    </location>
</feature>
<gene>
    <name evidence="3" type="ORF">TWF696_003714</name>
</gene>
<feature type="compositionally biased region" description="Polar residues" evidence="1">
    <location>
        <begin position="926"/>
        <end position="949"/>
    </location>
</feature>
<feature type="compositionally biased region" description="Low complexity" evidence="1">
    <location>
        <begin position="414"/>
        <end position="428"/>
    </location>
</feature>
<feature type="compositionally biased region" description="Pro residues" evidence="1">
    <location>
        <begin position="644"/>
        <end position="654"/>
    </location>
</feature>
<keyword evidence="2" id="KW-1133">Transmembrane helix</keyword>
<organism evidence="3 4">
    <name type="scientific">Orbilia brochopaga</name>
    <dbReference type="NCBI Taxonomy" id="3140254"/>
    <lineage>
        <taxon>Eukaryota</taxon>
        <taxon>Fungi</taxon>
        <taxon>Dikarya</taxon>
        <taxon>Ascomycota</taxon>
        <taxon>Pezizomycotina</taxon>
        <taxon>Orbiliomycetes</taxon>
        <taxon>Orbiliales</taxon>
        <taxon>Orbiliaceae</taxon>
        <taxon>Orbilia</taxon>
    </lineage>
</organism>
<keyword evidence="2" id="KW-0472">Membrane</keyword>